<evidence type="ECO:0000313" key="2">
    <source>
        <dbReference type="EMBL" id="RAL40796.1"/>
    </source>
</evidence>
<keyword evidence="1" id="KW-0812">Transmembrane</keyword>
<proteinExistence type="predicted"/>
<feature type="transmembrane region" description="Helical" evidence="1">
    <location>
        <begin position="79"/>
        <end position="101"/>
    </location>
</feature>
<comment type="caution">
    <text evidence="2">The sequence shown here is derived from an EMBL/GenBank/DDBJ whole genome shotgun (WGS) entry which is preliminary data.</text>
</comment>
<gene>
    <name evidence="2" type="ORF">DM860_008494</name>
</gene>
<dbReference type="AlphaFoldDB" id="A0A328D5I4"/>
<evidence type="ECO:0008006" key="4">
    <source>
        <dbReference type="Google" id="ProtNLM"/>
    </source>
</evidence>
<dbReference type="EMBL" id="NQVE01000192">
    <property type="protein sequence ID" value="RAL40796.1"/>
    <property type="molecule type" value="Genomic_DNA"/>
</dbReference>
<evidence type="ECO:0000313" key="3">
    <source>
        <dbReference type="Proteomes" id="UP000249390"/>
    </source>
</evidence>
<keyword evidence="3" id="KW-1185">Reference proteome</keyword>
<reference evidence="2 3" key="1">
    <citation type="submission" date="2018-06" db="EMBL/GenBank/DDBJ databases">
        <title>The Genome of Cuscuta australis (Dodder) Provides Insight into the Evolution of Plant Parasitism.</title>
        <authorList>
            <person name="Liu H."/>
        </authorList>
    </citation>
    <scope>NUCLEOTIDE SEQUENCE [LARGE SCALE GENOMIC DNA]</scope>
    <source>
        <strain evidence="3">cv. Yunnan</strain>
        <tissue evidence="2">Vines</tissue>
    </source>
</reference>
<keyword evidence="1" id="KW-0472">Membrane</keyword>
<sequence length="131" mass="15055">MARRKKKERKKRNKEWDGRCSVQLPISPSVYRNPTLRFPKSSLLNCPLFSSHYAAYSPFAPFAARRPTMSRASILTPQLLYPSSPSLTCFYSAFFFIYQVYSLCPVFISSTSCSSFLSFRDRRSSPIDSII</sequence>
<accession>A0A328D5I4</accession>
<dbReference type="Proteomes" id="UP000249390">
    <property type="component" value="Unassembled WGS sequence"/>
</dbReference>
<evidence type="ECO:0000256" key="1">
    <source>
        <dbReference type="SAM" id="Phobius"/>
    </source>
</evidence>
<keyword evidence="1" id="KW-1133">Transmembrane helix</keyword>
<protein>
    <recommendedName>
        <fullName evidence="4">Transmembrane protein</fullName>
    </recommendedName>
</protein>
<organism evidence="2 3">
    <name type="scientific">Cuscuta australis</name>
    <dbReference type="NCBI Taxonomy" id="267555"/>
    <lineage>
        <taxon>Eukaryota</taxon>
        <taxon>Viridiplantae</taxon>
        <taxon>Streptophyta</taxon>
        <taxon>Embryophyta</taxon>
        <taxon>Tracheophyta</taxon>
        <taxon>Spermatophyta</taxon>
        <taxon>Magnoliopsida</taxon>
        <taxon>eudicotyledons</taxon>
        <taxon>Gunneridae</taxon>
        <taxon>Pentapetalae</taxon>
        <taxon>asterids</taxon>
        <taxon>lamiids</taxon>
        <taxon>Solanales</taxon>
        <taxon>Convolvulaceae</taxon>
        <taxon>Cuscuteae</taxon>
        <taxon>Cuscuta</taxon>
        <taxon>Cuscuta subgen. Grammica</taxon>
        <taxon>Cuscuta sect. Cleistogrammica</taxon>
    </lineage>
</organism>
<name>A0A328D5I4_9ASTE</name>